<reference evidence="2" key="1">
    <citation type="journal article" date="2019" name="BMC Genomics">
        <title>A new reference genome for Sorghum bicolor reveals high levels of sequence similarity between sweet and grain genotypes: implications for the genetics of sugar metabolism.</title>
        <authorList>
            <person name="Cooper E.A."/>
            <person name="Brenton Z.W."/>
            <person name="Flinn B.S."/>
            <person name="Jenkins J."/>
            <person name="Shu S."/>
            <person name="Flowers D."/>
            <person name="Luo F."/>
            <person name="Wang Y."/>
            <person name="Xia P."/>
            <person name="Barry K."/>
            <person name="Daum C."/>
            <person name="Lipzen A."/>
            <person name="Yoshinaga Y."/>
            <person name="Schmutz J."/>
            <person name="Saski C."/>
            <person name="Vermerris W."/>
            <person name="Kresovich S."/>
        </authorList>
    </citation>
    <scope>NUCLEOTIDE SEQUENCE</scope>
</reference>
<feature type="region of interest" description="Disordered" evidence="1">
    <location>
        <begin position="122"/>
        <end position="150"/>
    </location>
</feature>
<reference evidence="2" key="2">
    <citation type="submission" date="2020-10" db="EMBL/GenBank/DDBJ databases">
        <authorList>
            <person name="Cooper E.A."/>
            <person name="Brenton Z.W."/>
            <person name="Flinn B.S."/>
            <person name="Jenkins J."/>
            <person name="Shu S."/>
            <person name="Flowers D."/>
            <person name="Luo F."/>
            <person name="Wang Y."/>
            <person name="Xia P."/>
            <person name="Barry K."/>
            <person name="Daum C."/>
            <person name="Lipzen A."/>
            <person name="Yoshinaga Y."/>
            <person name="Schmutz J."/>
            <person name="Saski C."/>
            <person name="Vermerris W."/>
            <person name="Kresovich S."/>
        </authorList>
    </citation>
    <scope>NUCLEOTIDE SEQUENCE</scope>
</reference>
<sequence length="175" mass="18211">MPPRRRRRPRRRLAPVPALALLLDDVPRRHRRQEVLQKRRVGVDGAATRDGPGSARAVHRDVYERRAAAAAAAAVRTGAAAVDDDLGALVGAGRAEVRGWRCFRFPRVGGVGVGLGEADEGRRAARAGGGGSGGRGVGGAGGAREDPRQPLLQPAAGALPAVGRALVHEGRVHCS</sequence>
<dbReference type="Proteomes" id="UP000807115">
    <property type="component" value="Chromosome 3"/>
</dbReference>
<dbReference type="EMBL" id="CM027682">
    <property type="protein sequence ID" value="KAG0538551.1"/>
    <property type="molecule type" value="Genomic_DNA"/>
</dbReference>
<gene>
    <name evidence="2" type="ORF">BDA96_03G246000</name>
</gene>
<evidence type="ECO:0000313" key="3">
    <source>
        <dbReference type="Proteomes" id="UP000807115"/>
    </source>
</evidence>
<evidence type="ECO:0000256" key="1">
    <source>
        <dbReference type="SAM" id="MobiDB-lite"/>
    </source>
</evidence>
<feature type="compositionally biased region" description="Gly residues" evidence="1">
    <location>
        <begin position="127"/>
        <end position="142"/>
    </location>
</feature>
<comment type="caution">
    <text evidence="2">The sequence shown here is derived from an EMBL/GenBank/DDBJ whole genome shotgun (WGS) entry which is preliminary data.</text>
</comment>
<dbReference type="AlphaFoldDB" id="A0A921RFX9"/>
<proteinExistence type="predicted"/>
<organism evidence="2 3">
    <name type="scientific">Sorghum bicolor</name>
    <name type="common">Sorghum</name>
    <name type="synonym">Sorghum vulgare</name>
    <dbReference type="NCBI Taxonomy" id="4558"/>
    <lineage>
        <taxon>Eukaryota</taxon>
        <taxon>Viridiplantae</taxon>
        <taxon>Streptophyta</taxon>
        <taxon>Embryophyta</taxon>
        <taxon>Tracheophyta</taxon>
        <taxon>Spermatophyta</taxon>
        <taxon>Magnoliopsida</taxon>
        <taxon>Liliopsida</taxon>
        <taxon>Poales</taxon>
        <taxon>Poaceae</taxon>
        <taxon>PACMAD clade</taxon>
        <taxon>Panicoideae</taxon>
        <taxon>Andropogonodae</taxon>
        <taxon>Andropogoneae</taxon>
        <taxon>Sorghinae</taxon>
        <taxon>Sorghum</taxon>
    </lineage>
</organism>
<accession>A0A921RFX9</accession>
<name>A0A921RFX9_SORBI</name>
<protein>
    <submittedName>
        <fullName evidence="2">Uncharacterized protein</fullName>
    </submittedName>
</protein>
<evidence type="ECO:0000313" key="2">
    <source>
        <dbReference type="EMBL" id="KAG0538551.1"/>
    </source>
</evidence>